<name>A0ABW2U9Y4_9BACT</name>
<sequence>MTTAAVDASCPTITPALKAVEKFYALIDDAHVPAQVCRRVFFEFLRTQPVGLTPDEVDTWWAISELLAELEQARAGKLAA</sequence>
<organism evidence="1 2">
    <name type="scientific">Hymenobacter humi</name>
    <dbReference type="NCBI Taxonomy" id="1411620"/>
    <lineage>
        <taxon>Bacteria</taxon>
        <taxon>Pseudomonadati</taxon>
        <taxon>Bacteroidota</taxon>
        <taxon>Cytophagia</taxon>
        <taxon>Cytophagales</taxon>
        <taxon>Hymenobacteraceae</taxon>
        <taxon>Hymenobacter</taxon>
    </lineage>
</organism>
<dbReference type="Proteomes" id="UP001596513">
    <property type="component" value="Unassembled WGS sequence"/>
</dbReference>
<reference evidence="2" key="1">
    <citation type="journal article" date="2019" name="Int. J. Syst. Evol. Microbiol.">
        <title>The Global Catalogue of Microorganisms (GCM) 10K type strain sequencing project: providing services to taxonomists for standard genome sequencing and annotation.</title>
        <authorList>
            <consortium name="The Broad Institute Genomics Platform"/>
            <consortium name="The Broad Institute Genome Sequencing Center for Infectious Disease"/>
            <person name="Wu L."/>
            <person name="Ma J."/>
        </authorList>
    </citation>
    <scope>NUCLEOTIDE SEQUENCE [LARGE SCALE GENOMIC DNA]</scope>
    <source>
        <strain evidence="2">JCM 19635</strain>
    </source>
</reference>
<keyword evidence="2" id="KW-1185">Reference proteome</keyword>
<accession>A0ABW2U9Y4</accession>
<proteinExistence type="predicted"/>
<gene>
    <name evidence="1" type="ORF">ACFQT0_19325</name>
</gene>
<comment type="caution">
    <text evidence="1">The sequence shown here is derived from an EMBL/GenBank/DDBJ whole genome shotgun (WGS) entry which is preliminary data.</text>
</comment>
<dbReference type="EMBL" id="JBHTEK010000001">
    <property type="protein sequence ID" value="MFC7669261.1"/>
    <property type="molecule type" value="Genomic_DNA"/>
</dbReference>
<protein>
    <submittedName>
        <fullName evidence="1">Uncharacterized protein</fullName>
    </submittedName>
</protein>
<evidence type="ECO:0000313" key="2">
    <source>
        <dbReference type="Proteomes" id="UP001596513"/>
    </source>
</evidence>
<dbReference type="RefSeq" id="WP_380204771.1">
    <property type="nucleotide sequence ID" value="NZ_JBHTEK010000001.1"/>
</dbReference>
<evidence type="ECO:0000313" key="1">
    <source>
        <dbReference type="EMBL" id="MFC7669261.1"/>
    </source>
</evidence>